<gene>
    <name evidence="2" type="ORF">MY1_0080</name>
</gene>
<name>F9CY89_9ARCH</name>
<feature type="domain" description="Glycosyltransferase subfamily 4-like N-terminal" evidence="1">
    <location>
        <begin position="19"/>
        <end position="189"/>
    </location>
</feature>
<dbReference type="EMBL" id="AFPU01000001">
    <property type="protein sequence ID" value="EGP92867.1"/>
    <property type="molecule type" value="Genomic_DNA"/>
</dbReference>
<keyword evidence="3" id="KW-1185">Reference proteome</keyword>
<dbReference type="SUPFAM" id="SSF53756">
    <property type="entry name" value="UDP-Glycosyltransferase/glycogen phosphorylase"/>
    <property type="match status" value="1"/>
</dbReference>
<accession>F9CY89</accession>
<protein>
    <submittedName>
        <fullName evidence="2">Glycosyltransferase</fullName>
    </submittedName>
</protein>
<dbReference type="RefSeq" id="WP_007549452.1">
    <property type="nucleotide sequence ID" value="NZ_AFPU01000001.1"/>
</dbReference>
<dbReference type="Pfam" id="PF13692">
    <property type="entry name" value="Glyco_trans_1_4"/>
    <property type="match status" value="1"/>
</dbReference>
<dbReference type="OrthoDB" id="132546at2157"/>
<evidence type="ECO:0000259" key="1">
    <source>
        <dbReference type="Pfam" id="PF13439"/>
    </source>
</evidence>
<reference evidence="2 3" key="1">
    <citation type="journal article" date="2011" name="J. Bacteriol.">
        <title>Genome Sequence of an Ammonia-Oxidizing Soil Archaeon, "Candidatus Nitrosoarchaeum koreensis" MY1.</title>
        <authorList>
            <person name="Kim B.K."/>
            <person name="Jung M.Y."/>
            <person name="Yu D.S."/>
            <person name="Park S.J."/>
            <person name="Oh T.K."/>
            <person name="Rhee S.K."/>
            <person name="Kim J.F."/>
        </authorList>
    </citation>
    <scope>NUCLEOTIDE SEQUENCE [LARGE SCALE GENOMIC DNA]</scope>
    <source>
        <strain evidence="2 3">MY1</strain>
    </source>
</reference>
<dbReference type="AlphaFoldDB" id="F9CY89"/>
<proteinExistence type="predicted"/>
<dbReference type="STRING" id="1001994.MY1_0080"/>
<dbReference type="InterPro" id="IPR028098">
    <property type="entry name" value="Glyco_trans_4-like_N"/>
</dbReference>
<dbReference type="PANTHER" id="PTHR12526:SF622">
    <property type="entry name" value="GLYCOSYLTRANSFERASE (GROUP I)"/>
    <property type="match status" value="1"/>
</dbReference>
<dbReference type="PANTHER" id="PTHR12526">
    <property type="entry name" value="GLYCOSYLTRANSFERASE"/>
    <property type="match status" value="1"/>
</dbReference>
<keyword evidence="2" id="KW-0808">Transferase</keyword>
<comment type="caution">
    <text evidence="2">The sequence shown here is derived from an EMBL/GenBank/DDBJ whole genome shotgun (WGS) entry which is preliminary data.</text>
</comment>
<organism evidence="2 3">
    <name type="scientific">Nitrosarchaeum koreense MY1</name>
    <dbReference type="NCBI Taxonomy" id="1001994"/>
    <lineage>
        <taxon>Archaea</taxon>
        <taxon>Nitrososphaerota</taxon>
        <taxon>Nitrososphaeria</taxon>
        <taxon>Nitrosopumilales</taxon>
        <taxon>Nitrosopumilaceae</taxon>
        <taxon>Nitrosarchaeum</taxon>
    </lineage>
</organism>
<evidence type="ECO:0000313" key="3">
    <source>
        <dbReference type="Proteomes" id="UP000004440"/>
    </source>
</evidence>
<dbReference type="Gene3D" id="3.40.50.2000">
    <property type="entry name" value="Glycogen Phosphorylase B"/>
    <property type="match status" value="2"/>
</dbReference>
<dbReference type="Proteomes" id="UP000004440">
    <property type="component" value="Unassembled WGS sequence"/>
</dbReference>
<evidence type="ECO:0000313" key="2">
    <source>
        <dbReference type="EMBL" id="EGP92867.1"/>
    </source>
</evidence>
<sequence length="391" mass="44944">MNILIIHEVDWIKKVTYEIHHLSELFSLKGHNVYAIDIPDPGKSSNKETSDVDNYHRIYEKSSVKLLRTPVIPIKGLNRISAYFTSYRFIKKTLQDYNIDIVLLYSIVTNAKATIKACTESNIPIIHRTFDVVHDLIDEKYLKNIVLKFEKSAYPEFDEVIANTPFMKKWSEDMKSKHVIIIPQGVDPNIMKPLPKDLELQKNLQISDQDRVVMYLGSIHSISGLPVILNSIPKIVQKIPHFKLLVVGGGAHLENLKEISKKLGIQDKVVFTDYVPYLHIPRYCSLAELCINPFEITDMTKKLSPVKIFDLLACGKPVLATPLEGLLYDFPDESKILIYANLEQFESEIISLLNNESLESFGRKGRQYVEANYTWENVANRFLKEFETFLN</sequence>
<dbReference type="Pfam" id="PF13439">
    <property type="entry name" value="Glyco_transf_4"/>
    <property type="match status" value="1"/>
</dbReference>
<dbReference type="GO" id="GO:0016740">
    <property type="term" value="F:transferase activity"/>
    <property type="evidence" value="ECO:0007669"/>
    <property type="project" value="UniProtKB-KW"/>
</dbReference>